<comment type="similarity">
    <text evidence="1 5">Belongs to the FlgD family.</text>
</comment>
<gene>
    <name evidence="8" type="ordered locus">Plav_2186</name>
</gene>
<evidence type="ECO:0000259" key="7">
    <source>
        <dbReference type="Pfam" id="PF13861"/>
    </source>
</evidence>
<dbReference type="OrthoDB" id="9785233at2"/>
<evidence type="ECO:0000313" key="8">
    <source>
        <dbReference type="EMBL" id="ABS63800.1"/>
    </source>
</evidence>
<dbReference type="InterPro" id="IPR025965">
    <property type="entry name" value="FlgD/Vpr_Ig-like"/>
</dbReference>
<keyword evidence="8" id="KW-0282">Flagellum</keyword>
<dbReference type="InterPro" id="IPR025963">
    <property type="entry name" value="FLgD_Tudor"/>
</dbReference>
<keyword evidence="8" id="KW-0966">Cell projection</keyword>
<accession>A7HV67</accession>
<dbReference type="Pfam" id="PF13861">
    <property type="entry name" value="FLgD_tudor"/>
    <property type="match status" value="1"/>
</dbReference>
<dbReference type="STRING" id="402881.Plav_2186"/>
<feature type="domain" description="FlgD Tudor-like" evidence="7">
    <location>
        <begin position="86"/>
        <end position="217"/>
    </location>
</feature>
<dbReference type="Pfam" id="PF13860">
    <property type="entry name" value="FlgD_ig"/>
    <property type="match status" value="1"/>
</dbReference>
<dbReference type="GO" id="GO:0044781">
    <property type="term" value="P:bacterial-type flagellum organization"/>
    <property type="evidence" value="ECO:0007669"/>
    <property type="project" value="UniProtKB-UniRule"/>
</dbReference>
<evidence type="ECO:0000259" key="6">
    <source>
        <dbReference type="Pfam" id="PF13860"/>
    </source>
</evidence>
<dbReference type="KEGG" id="pla:Plav_2186"/>
<evidence type="ECO:0000256" key="4">
    <source>
        <dbReference type="ARBA" id="ARBA00024746"/>
    </source>
</evidence>
<dbReference type="InterPro" id="IPR005648">
    <property type="entry name" value="FlgD"/>
</dbReference>
<dbReference type="Proteomes" id="UP000006377">
    <property type="component" value="Chromosome"/>
</dbReference>
<keyword evidence="9" id="KW-1185">Reference proteome</keyword>
<sequence>MDIASASAAVQAATSGAKSSTASAALAGNFDTFLKLLTTQLQHQDPTNPMSSDQFTQQLVQMSGVEQSIQTNRYLETLITANAIQNASQSVSLLGKEVTGSGTGTLLADGSAKWSFAVASDASDTTLQVINADGATVYTEKMDATAGTHQFTWDGKDSKGSDLPDGTYFLRVTANNASGQPVAVDTRTTGIVTGIDLSTTDPLLTVNGAQIRYSQITSVKEPVPAI</sequence>
<dbReference type="RefSeq" id="WP_012111105.1">
    <property type="nucleotide sequence ID" value="NC_009719.1"/>
</dbReference>
<name>A7HV67_PARL1</name>
<proteinExistence type="inferred from homology"/>
<evidence type="ECO:0000256" key="3">
    <source>
        <dbReference type="ARBA" id="ARBA00022795"/>
    </source>
</evidence>
<dbReference type="Gene3D" id="2.60.40.4070">
    <property type="match status" value="1"/>
</dbReference>
<evidence type="ECO:0000313" key="9">
    <source>
        <dbReference type="Proteomes" id="UP000006377"/>
    </source>
</evidence>
<comment type="function">
    <text evidence="4 5">Required for flagellar hook formation. May act as a scaffolding protein.</text>
</comment>
<organism evidence="8 9">
    <name type="scientific">Parvibaculum lavamentivorans (strain DS-1 / DSM 13023 / NCIMB 13966)</name>
    <dbReference type="NCBI Taxonomy" id="402881"/>
    <lineage>
        <taxon>Bacteria</taxon>
        <taxon>Pseudomonadati</taxon>
        <taxon>Pseudomonadota</taxon>
        <taxon>Alphaproteobacteria</taxon>
        <taxon>Hyphomicrobiales</taxon>
        <taxon>Parvibaculaceae</taxon>
        <taxon>Parvibaculum</taxon>
    </lineage>
</organism>
<keyword evidence="8" id="KW-0969">Cilium</keyword>
<evidence type="ECO:0000256" key="5">
    <source>
        <dbReference type="RuleBase" id="RU362076"/>
    </source>
</evidence>
<evidence type="ECO:0000256" key="1">
    <source>
        <dbReference type="ARBA" id="ARBA00010577"/>
    </source>
</evidence>
<protein>
    <recommendedName>
        <fullName evidence="2 5">Basal-body rod modification protein FlgD</fullName>
    </recommendedName>
</protein>
<evidence type="ECO:0000256" key="2">
    <source>
        <dbReference type="ARBA" id="ARBA00016013"/>
    </source>
</evidence>
<dbReference type="eggNOG" id="COG1843">
    <property type="taxonomic scope" value="Bacteria"/>
</dbReference>
<dbReference type="HOGENOM" id="CLU_047535_0_1_5"/>
<keyword evidence="3 5" id="KW-1005">Bacterial flagellum biogenesis</keyword>
<dbReference type="Pfam" id="PF03963">
    <property type="entry name" value="FlgD"/>
    <property type="match status" value="1"/>
</dbReference>
<dbReference type="EMBL" id="CP000774">
    <property type="protein sequence ID" value="ABS63800.1"/>
    <property type="molecule type" value="Genomic_DNA"/>
</dbReference>
<reference evidence="8 9" key="1">
    <citation type="journal article" date="2011" name="Stand. Genomic Sci.">
        <title>Complete genome sequence of Parvibaculum lavamentivorans type strain (DS-1(T)).</title>
        <authorList>
            <person name="Schleheck D."/>
            <person name="Weiss M."/>
            <person name="Pitluck S."/>
            <person name="Bruce D."/>
            <person name="Land M.L."/>
            <person name="Han S."/>
            <person name="Saunders E."/>
            <person name="Tapia R."/>
            <person name="Detter C."/>
            <person name="Brettin T."/>
            <person name="Han J."/>
            <person name="Woyke T."/>
            <person name="Goodwin L."/>
            <person name="Pennacchio L."/>
            <person name="Nolan M."/>
            <person name="Cook A.M."/>
            <person name="Kjelleberg S."/>
            <person name="Thomas T."/>
        </authorList>
    </citation>
    <scope>NUCLEOTIDE SEQUENCE [LARGE SCALE GENOMIC DNA]</scope>
    <source>
        <strain evidence="9">DS-1 / DSM 13023 / NCIMB 13966</strain>
    </source>
</reference>
<dbReference type="Gene3D" id="2.30.30.910">
    <property type="match status" value="1"/>
</dbReference>
<feature type="domain" description="FlgD/Vpr Ig-like" evidence="6">
    <location>
        <begin position="108"/>
        <end position="177"/>
    </location>
</feature>
<dbReference type="AlphaFoldDB" id="A7HV67"/>